<keyword evidence="1" id="KW-0472">Membrane</keyword>
<keyword evidence="1" id="KW-0812">Transmembrane</keyword>
<reference evidence="2" key="1">
    <citation type="submission" date="2021-11" db="EMBL/GenBank/DDBJ databases">
        <title>Genome resources and taxonomic validation of 89 Xanthomonas strains.</title>
        <authorList>
            <person name="Tambong J.T."/>
        </authorList>
    </citation>
    <scope>NUCLEOTIDE SEQUENCE</scope>
    <source>
        <strain evidence="2">Bv 5-4A</strain>
    </source>
</reference>
<evidence type="ECO:0000313" key="2">
    <source>
        <dbReference type="EMBL" id="MCC8620431.1"/>
    </source>
</evidence>
<feature type="transmembrane region" description="Helical" evidence="1">
    <location>
        <begin position="71"/>
        <end position="88"/>
    </location>
</feature>
<feature type="transmembrane region" description="Helical" evidence="1">
    <location>
        <begin position="45"/>
        <end position="64"/>
    </location>
</feature>
<organism evidence="2 3">
    <name type="scientific">Xanthomonas vesicatoria</name>
    <dbReference type="NCBI Taxonomy" id="56460"/>
    <lineage>
        <taxon>Bacteria</taxon>
        <taxon>Pseudomonadati</taxon>
        <taxon>Pseudomonadota</taxon>
        <taxon>Gammaproteobacteria</taxon>
        <taxon>Lysobacterales</taxon>
        <taxon>Lysobacteraceae</taxon>
        <taxon>Xanthomonas</taxon>
    </lineage>
</organism>
<protein>
    <submittedName>
        <fullName evidence="2">Uncharacterized protein</fullName>
    </submittedName>
</protein>
<keyword evidence="3" id="KW-1185">Reference proteome</keyword>
<dbReference type="RefSeq" id="WP_074052184.1">
    <property type="nucleotide sequence ID" value="NZ_CP018468.1"/>
</dbReference>
<name>A0ABS8L4W3_9XANT</name>
<accession>A0ABS8L4W3</accession>
<comment type="caution">
    <text evidence="2">The sequence shown here is derived from an EMBL/GenBank/DDBJ whole genome shotgun (WGS) entry which is preliminary data.</text>
</comment>
<keyword evidence="1" id="KW-1133">Transmembrane helix</keyword>
<sequence length="158" mass="16877">MIFSSIEKMKSLHSFARSRIANALKLLAAGAAAVFAWHFTVNPMSFLTLETASAVLLLLAGGVASGSFVKSAVMALVCLALPASQFLMSDVFQVSNHAGDPAGLEKFVQAFLPVVGYLLYVVPLLCAIVGVLRFAIAMVEARYLAEELRELEGRSVRA</sequence>
<proteinExistence type="predicted"/>
<dbReference type="EMBL" id="JAJIUN010000001">
    <property type="protein sequence ID" value="MCC8620431.1"/>
    <property type="molecule type" value="Genomic_DNA"/>
</dbReference>
<evidence type="ECO:0000313" key="3">
    <source>
        <dbReference type="Proteomes" id="UP001430544"/>
    </source>
</evidence>
<evidence type="ECO:0000256" key="1">
    <source>
        <dbReference type="SAM" id="Phobius"/>
    </source>
</evidence>
<gene>
    <name evidence="2" type="ORF">LN473_00165</name>
</gene>
<feature type="transmembrane region" description="Helical" evidence="1">
    <location>
        <begin position="108"/>
        <end position="132"/>
    </location>
</feature>
<dbReference type="Proteomes" id="UP001430544">
    <property type="component" value="Unassembled WGS sequence"/>
</dbReference>
<feature type="transmembrane region" description="Helical" evidence="1">
    <location>
        <begin position="20"/>
        <end position="39"/>
    </location>
</feature>